<protein>
    <submittedName>
        <fullName evidence="10">DNA-binding response OmpR family regulator</fullName>
    </submittedName>
</protein>
<sequence>MVPLAASSYKICIFGQNSPMQILVVEDDNRISNFLIKGLEECGYLVTLCKNAEDVLQHYVNIDWDLIILDIMLAGMDGVQLMQTLRYKKVYSPILMLSALNSVQDKVTALDYGADDYLTKPFHFDELLSRIRALTRRRQYQQQETPKAELHFGELIINLEQYKVSLSGEEIDLSPREYKLLNYLVENIDKTVARVQILNAVWGITFDNHTNVVDVYISYLRNKIEKNGNKYIYTVKGVGYMFKAS</sequence>
<evidence type="ECO:0000256" key="1">
    <source>
        <dbReference type="ARBA" id="ARBA00022553"/>
    </source>
</evidence>
<keyword evidence="5" id="KW-0804">Transcription</keyword>
<dbReference type="SMART" id="SM00862">
    <property type="entry name" value="Trans_reg_C"/>
    <property type="match status" value="1"/>
</dbReference>
<dbReference type="PANTHER" id="PTHR48111">
    <property type="entry name" value="REGULATOR OF RPOS"/>
    <property type="match status" value="1"/>
</dbReference>
<dbReference type="GO" id="GO:0000156">
    <property type="term" value="F:phosphorelay response regulator activity"/>
    <property type="evidence" value="ECO:0007669"/>
    <property type="project" value="TreeGrafter"/>
</dbReference>
<organism evidence="10 11">
    <name type="scientific">Sphingobacterium allocomposti</name>
    <dbReference type="NCBI Taxonomy" id="415956"/>
    <lineage>
        <taxon>Bacteria</taxon>
        <taxon>Pseudomonadati</taxon>
        <taxon>Bacteroidota</taxon>
        <taxon>Sphingobacteriia</taxon>
        <taxon>Sphingobacteriales</taxon>
        <taxon>Sphingobacteriaceae</taxon>
        <taxon>Sphingobacterium</taxon>
    </lineage>
</organism>
<dbReference type="GO" id="GO:0032993">
    <property type="term" value="C:protein-DNA complex"/>
    <property type="evidence" value="ECO:0007669"/>
    <property type="project" value="TreeGrafter"/>
</dbReference>
<evidence type="ECO:0000313" key="10">
    <source>
        <dbReference type="EMBL" id="TYP94231.1"/>
    </source>
</evidence>
<evidence type="ECO:0000256" key="5">
    <source>
        <dbReference type="ARBA" id="ARBA00023163"/>
    </source>
</evidence>
<evidence type="ECO:0000256" key="2">
    <source>
        <dbReference type="ARBA" id="ARBA00023012"/>
    </source>
</evidence>
<gene>
    <name evidence="10" type="ORF">BC792_11399</name>
</gene>
<dbReference type="SUPFAM" id="SSF46894">
    <property type="entry name" value="C-terminal effector domain of the bipartite response regulators"/>
    <property type="match status" value="1"/>
</dbReference>
<feature type="domain" description="OmpR/PhoB-type" evidence="9">
    <location>
        <begin position="147"/>
        <end position="244"/>
    </location>
</feature>
<dbReference type="InterPro" id="IPR001789">
    <property type="entry name" value="Sig_transdc_resp-reg_receiver"/>
</dbReference>
<keyword evidence="11" id="KW-1185">Reference proteome</keyword>
<dbReference type="SMART" id="SM00448">
    <property type="entry name" value="REC"/>
    <property type="match status" value="1"/>
</dbReference>
<dbReference type="InterPro" id="IPR011006">
    <property type="entry name" value="CheY-like_superfamily"/>
</dbReference>
<keyword evidence="4 7" id="KW-0238">DNA-binding</keyword>
<dbReference type="InterPro" id="IPR001867">
    <property type="entry name" value="OmpR/PhoB-type_DNA-bd"/>
</dbReference>
<dbReference type="EMBL" id="VNHX01000013">
    <property type="protein sequence ID" value="TYP94231.1"/>
    <property type="molecule type" value="Genomic_DNA"/>
</dbReference>
<evidence type="ECO:0000313" key="11">
    <source>
        <dbReference type="Proteomes" id="UP000325105"/>
    </source>
</evidence>
<evidence type="ECO:0000259" key="8">
    <source>
        <dbReference type="PROSITE" id="PS50110"/>
    </source>
</evidence>
<dbReference type="CDD" id="cd00383">
    <property type="entry name" value="trans_reg_C"/>
    <property type="match status" value="1"/>
</dbReference>
<evidence type="ECO:0000259" key="9">
    <source>
        <dbReference type="PROSITE" id="PS51755"/>
    </source>
</evidence>
<dbReference type="Proteomes" id="UP000325105">
    <property type="component" value="Unassembled WGS sequence"/>
</dbReference>
<evidence type="ECO:0000256" key="7">
    <source>
        <dbReference type="PROSITE-ProRule" id="PRU01091"/>
    </source>
</evidence>
<dbReference type="InterPro" id="IPR039420">
    <property type="entry name" value="WalR-like"/>
</dbReference>
<keyword evidence="1 6" id="KW-0597">Phosphoprotein</keyword>
<dbReference type="PANTHER" id="PTHR48111:SF22">
    <property type="entry name" value="REGULATOR OF RPOS"/>
    <property type="match status" value="1"/>
</dbReference>
<dbReference type="PROSITE" id="PS50110">
    <property type="entry name" value="RESPONSE_REGULATORY"/>
    <property type="match status" value="1"/>
</dbReference>
<dbReference type="Gene3D" id="6.10.250.690">
    <property type="match status" value="1"/>
</dbReference>
<dbReference type="SUPFAM" id="SSF52172">
    <property type="entry name" value="CheY-like"/>
    <property type="match status" value="1"/>
</dbReference>
<dbReference type="InterPro" id="IPR016032">
    <property type="entry name" value="Sig_transdc_resp-reg_C-effctor"/>
</dbReference>
<dbReference type="FunFam" id="1.10.10.10:FF:000005">
    <property type="entry name" value="Two-component system response regulator"/>
    <property type="match status" value="1"/>
</dbReference>
<comment type="caution">
    <text evidence="10">The sequence shown here is derived from an EMBL/GenBank/DDBJ whole genome shotgun (WGS) entry which is preliminary data.</text>
</comment>
<evidence type="ECO:0000256" key="3">
    <source>
        <dbReference type="ARBA" id="ARBA00023015"/>
    </source>
</evidence>
<dbReference type="PROSITE" id="PS51755">
    <property type="entry name" value="OMPR_PHOB"/>
    <property type="match status" value="1"/>
</dbReference>
<accession>A0A5S5DEB6</accession>
<dbReference type="Gene3D" id="1.10.10.10">
    <property type="entry name" value="Winged helix-like DNA-binding domain superfamily/Winged helix DNA-binding domain"/>
    <property type="match status" value="1"/>
</dbReference>
<keyword evidence="3" id="KW-0805">Transcription regulation</keyword>
<feature type="domain" description="Response regulatory" evidence="8">
    <location>
        <begin position="21"/>
        <end position="135"/>
    </location>
</feature>
<dbReference type="InterPro" id="IPR036388">
    <property type="entry name" value="WH-like_DNA-bd_sf"/>
</dbReference>
<dbReference type="GO" id="GO:0005829">
    <property type="term" value="C:cytosol"/>
    <property type="evidence" value="ECO:0007669"/>
    <property type="project" value="TreeGrafter"/>
</dbReference>
<dbReference type="Pfam" id="PF00072">
    <property type="entry name" value="Response_reg"/>
    <property type="match status" value="1"/>
</dbReference>
<proteinExistence type="predicted"/>
<keyword evidence="2" id="KW-0902">Two-component regulatory system</keyword>
<dbReference type="AlphaFoldDB" id="A0A5S5DEB6"/>
<dbReference type="Gene3D" id="3.40.50.2300">
    <property type="match status" value="1"/>
</dbReference>
<feature type="modified residue" description="4-aspartylphosphate" evidence="6">
    <location>
        <position position="70"/>
    </location>
</feature>
<feature type="DNA-binding region" description="OmpR/PhoB-type" evidence="7">
    <location>
        <begin position="147"/>
        <end position="244"/>
    </location>
</feature>
<evidence type="ECO:0000256" key="6">
    <source>
        <dbReference type="PROSITE-ProRule" id="PRU00169"/>
    </source>
</evidence>
<dbReference type="Pfam" id="PF00486">
    <property type="entry name" value="Trans_reg_C"/>
    <property type="match status" value="1"/>
</dbReference>
<name>A0A5S5DEB6_9SPHI</name>
<evidence type="ECO:0000256" key="4">
    <source>
        <dbReference type="ARBA" id="ARBA00023125"/>
    </source>
</evidence>
<dbReference type="GO" id="GO:0006355">
    <property type="term" value="P:regulation of DNA-templated transcription"/>
    <property type="evidence" value="ECO:0007669"/>
    <property type="project" value="InterPro"/>
</dbReference>
<reference evidence="10 11" key="1">
    <citation type="submission" date="2019-07" db="EMBL/GenBank/DDBJ databases">
        <title>Genomic Encyclopedia of Archaeal and Bacterial Type Strains, Phase II (KMG-II): from individual species to whole genera.</title>
        <authorList>
            <person name="Goeker M."/>
        </authorList>
    </citation>
    <scope>NUCLEOTIDE SEQUENCE [LARGE SCALE GENOMIC DNA]</scope>
    <source>
        <strain evidence="10 11">DSM 18850</strain>
    </source>
</reference>
<dbReference type="GO" id="GO:0000976">
    <property type="term" value="F:transcription cis-regulatory region binding"/>
    <property type="evidence" value="ECO:0007669"/>
    <property type="project" value="TreeGrafter"/>
</dbReference>